<proteinExistence type="predicted"/>
<dbReference type="EMBL" id="LC553735">
    <property type="protein sequence ID" value="BCG45086.1"/>
    <property type="molecule type" value="Genomic_DNA"/>
</dbReference>
<keyword evidence="2" id="KW-1185">Reference proteome</keyword>
<accession>A0A6J4EJ33</accession>
<reference evidence="1 2" key="1">
    <citation type="submission" date="2020-06" db="EMBL/GenBank/DDBJ databases">
        <title>Genomic and proteomic analysis of O18-011, a novel Escherichia coli phage.</title>
        <authorList>
            <person name="Shahin K."/>
            <person name="Bao H."/>
            <person name="Soleimani-Delfan A."/>
            <person name="Wang R."/>
        </authorList>
    </citation>
    <scope>NUCLEOTIDE SEQUENCE [LARGE SCALE GENOMIC DNA]</scope>
</reference>
<protein>
    <submittedName>
        <fullName evidence="1">Uncharacterized protein</fullName>
    </submittedName>
</protein>
<organism evidence="1 2">
    <name type="scientific">Escherichia phage O18-011</name>
    <dbReference type="NCBI Taxonomy" id="2742113"/>
    <lineage>
        <taxon>Viruses</taxon>
        <taxon>Duplodnaviria</taxon>
        <taxon>Heunggongvirae</taxon>
        <taxon>Uroviricota</taxon>
        <taxon>Caudoviricetes</taxon>
        <taxon>Mktvariviridae</taxon>
        <taxon>Gordonclarkvirinae</taxon>
        <taxon>Kuravirus</taxon>
        <taxon>Kuravirus O18011</taxon>
    </lineage>
</organism>
<evidence type="ECO:0000313" key="1">
    <source>
        <dbReference type="EMBL" id="BCG45086.1"/>
    </source>
</evidence>
<evidence type="ECO:0000313" key="2">
    <source>
        <dbReference type="Proteomes" id="UP000504721"/>
    </source>
</evidence>
<name>A0A6J4EJ33_9CAUD</name>
<dbReference type="KEGG" id="vg:77949755"/>
<dbReference type="Proteomes" id="UP000504721">
    <property type="component" value="Segment"/>
</dbReference>
<dbReference type="RefSeq" id="YP_010673458.1">
    <property type="nucleotide sequence ID" value="NC_070985.1"/>
</dbReference>
<sequence>MTIIDAFFINQETLRIDNVVRWDTDNILPTIFLDYLVLPAEGGFWLGDFYDPETGGYVKGPPPQSGD</sequence>
<dbReference type="GeneID" id="77949755"/>